<reference evidence="1 2" key="1">
    <citation type="submission" date="2017-11" db="EMBL/GenBank/DDBJ databases">
        <title>De novo assembly and phasing of dikaryotic genomes from two isolates of Puccinia coronata f. sp. avenae, the causal agent of oat crown rust.</title>
        <authorList>
            <person name="Miller M.E."/>
            <person name="Zhang Y."/>
            <person name="Omidvar V."/>
            <person name="Sperschneider J."/>
            <person name="Schwessinger B."/>
            <person name="Raley C."/>
            <person name="Palmer J.M."/>
            <person name="Garnica D."/>
            <person name="Upadhyaya N."/>
            <person name="Rathjen J."/>
            <person name="Taylor J.M."/>
            <person name="Park R.F."/>
            <person name="Dodds P.N."/>
            <person name="Hirsch C.D."/>
            <person name="Kianian S.F."/>
            <person name="Figueroa M."/>
        </authorList>
    </citation>
    <scope>NUCLEOTIDE SEQUENCE [LARGE SCALE GENOMIC DNA]</scope>
    <source>
        <strain evidence="1">12NC29</strain>
    </source>
</reference>
<name>A0A2N5UD94_9BASI</name>
<dbReference type="Proteomes" id="UP000235388">
    <property type="component" value="Unassembled WGS sequence"/>
</dbReference>
<gene>
    <name evidence="1" type="ORF">PCANC_23695</name>
</gene>
<sequence>MQDKRKKEYIQSFLHIDSLGAQAPIPSWMWADIKAKTLELWQMGQDRVKSHFEDGKKEKGVCNNINQFFVEMMHDGNAAELPPTVAALVDTNFEKLFNPFLKLKVKYMTQDFMKSLKHNQLAEVLCAWEAFDVGGLNIETIPVKYLSNHFKSLIGKD</sequence>
<dbReference type="AlphaFoldDB" id="A0A2N5UD94"/>
<comment type="caution">
    <text evidence="1">The sequence shown here is derived from an EMBL/GenBank/DDBJ whole genome shotgun (WGS) entry which is preliminary data.</text>
</comment>
<organism evidence="1 2">
    <name type="scientific">Puccinia coronata f. sp. avenae</name>
    <dbReference type="NCBI Taxonomy" id="200324"/>
    <lineage>
        <taxon>Eukaryota</taxon>
        <taxon>Fungi</taxon>
        <taxon>Dikarya</taxon>
        <taxon>Basidiomycota</taxon>
        <taxon>Pucciniomycotina</taxon>
        <taxon>Pucciniomycetes</taxon>
        <taxon>Pucciniales</taxon>
        <taxon>Pucciniaceae</taxon>
        <taxon>Puccinia</taxon>
    </lineage>
</organism>
<evidence type="ECO:0000313" key="1">
    <source>
        <dbReference type="EMBL" id="PLW35733.1"/>
    </source>
</evidence>
<dbReference type="STRING" id="200324.A0A2N5UD94"/>
<dbReference type="OrthoDB" id="2506087at2759"/>
<evidence type="ECO:0000313" key="2">
    <source>
        <dbReference type="Proteomes" id="UP000235388"/>
    </source>
</evidence>
<dbReference type="EMBL" id="PGCJ01000252">
    <property type="protein sequence ID" value="PLW35733.1"/>
    <property type="molecule type" value="Genomic_DNA"/>
</dbReference>
<accession>A0A2N5UD94</accession>
<proteinExistence type="predicted"/>
<keyword evidence="2" id="KW-1185">Reference proteome</keyword>
<protein>
    <submittedName>
        <fullName evidence="1">Uncharacterized protein</fullName>
    </submittedName>
</protein>